<feature type="compositionally biased region" description="Polar residues" evidence="1">
    <location>
        <begin position="215"/>
        <end position="269"/>
    </location>
</feature>
<feature type="compositionally biased region" description="Low complexity" evidence="1">
    <location>
        <begin position="303"/>
        <end position="340"/>
    </location>
</feature>
<sequence length="544" mass="59645">MAGNALPNTPMPGQTFTGSTSPRQLSRHGSASTPSHNNRYVGQPANPMRRSPERDAMLAATASRTNTPPRQMPEMLQNQFLGPQSSQRQTPERGLSNQPGPSGRPQPTPNILDTHHYLKLAAKNPPTPLSPHATPFFSTGQGQSLSNPPATRSQSAVNAPNRIPQSTVNTPSQDSGNGPNVPTGAQQAFNPYVNNNLQPNTSQPANQQPSSNQPETQVNTGPFQATNVHQNSHDQPNQPQGDSSHHQSYQTQGDTQTADPHNVHSFTGPQKQEQVQQRQQGPDYAPNDAPNYQQHPPNYSQANPYQDPSNYNPDYPPNSTNYYPPSNPQDAPHPHPNQQQPTPPQALHANTLNNLRSNTRLSSTHLPLPPNDSTLRKTEACNLLIALETDKKMLIRSRKKTYAEIRDLEELLGNAKVRRDAIVARKDWSGDELDLELAFDEGEGVRTPTPTMPAAMRAGVEPGFGAHGQDLSRSGEGPEGPPVSFGEGGRMSIGQQIFSLERELRGVVYYHEEYGRMYQVVGDNIEQMWEVVAQPEGGWEIGEE</sequence>
<feature type="compositionally biased region" description="Polar residues" evidence="1">
    <location>
        <begin position="76"/>
        <end position="100"/>
    </location>
</feature>
<feature type="region of interest" description="Disordered" evidence="1">
    <location>
        <begin position="464"/>
        <end position="488"/>
    </location>
</feature>
<dbReference type="AlphaFoldDB" id="A0A8H3G6P6"/>
<dbReference type="Proteomes" id="UP000664521">
    <property type="component" value="Unassembled WGS sequence"/>
</dbReference>
<evidence type="ECO:0000313" key="2">
    <source>
        <dbReference type="EMBL" id="CAF9935582.1"/>
    </source>
</evidence>
<dbReference type="OrthoDB" id="10560550at2759"/>
<evidence type="ECO:0000313" key="3">
    <source>
        <dbReference type="Proteomes" id="UP000664521"/>
    </source>
</evidence>
<accession>A0A8H3G6P6</accession>
<evidence type="ECO:0000256" key="1">
    <source>
        <dbReference type="SAM" id="MobiDB-lite"/>
    </source>
</evidence>
<name>A0A8H3G6P6_9LECA</name>
<proteinExistence type="predicted"/>
<feature type="region of interest" description="Disordered" evidence="1">
    <location>
        <begin position="1"/>
        <end position="349"/>
    </location>
</feature>
<comment type="caution">
    <text evidence="2">The sequence shown here is derived from an EMBL/GenBank/DDBJ whole genome shotgun (WGS) entry which is preliminary data.</text>
</comment>
<protein>
    <submittedName>
        <fullName evidence="2">Uncharacterized protein</fullName>
    </submittedName>
</protein>
<dbReference type="EMBL" id="CAJPDS010000084">
    <property type="protein sequence ID" value="CAF9935582.1"/>
    <property type="molecule type" value="Genomic_DNA"/>
</dbReference>
<organism evidence="2 3">
    <name type="scientific">Heterodermia speciosa</name>
    <dbReference type="NCBI Taxonomy" id="116794"/>
    <lineage>
        <taxon>Eukaryota</taxon>
        <taxon>Fungi</taxon>
        <taxon>Dikarya</taxon>
        <taxon>Ascomycota</taxon>
        <taxon>Pezizomycotina</taxon>
        <taxon>Lecanoromycetes</taxon>
        <taxon>OSLEUM clade</taxon>
        <taxon>Lecanoromycetidae</taxon>
        <taxon>Caliciales</taxon>
        <taxon>Physciaceae</taxon>
        <taxon>Heterodermia</taxon>
    </lineage>
</organism>
<keyword evidence="3" id="KW-1185">Reference proteome</keyword>
<feature type="compositionally biased region" description="Polar residues" evidence="1">
    <location>
        <begin position="136"/>
        <end position="197"/>
    </location>
</feature>
<feature type="compositionally biased region" description="Polar residues" evidence="1">
    <location>
        <begin position="11"/>
        <end position="40"/>
    </location>
</feature>
<feature type="compositionally biased region" description="Low complexity" evidence="1">
    <location>
        <begin position="270"/>
        <end position="280"/>
    </location>
</feature>
<gene>
    <name evidence="2" type="ORF">HETSPECPRED_009829</name>
</gene>
<feature type="compositionally biased region" description="Polar residues" evidence="1">
    <location>
        <begin position="290"/>
        <end position="302"/>
    </location>
</feature>
<reference evidence="2" key="1">
    <citation type="submission" date="2021-03" db="EMBL/GenBank/DDBJ databases">
        <authorList>
            <person name="Tagirdzhanova G."/>
        </authorList>
    </citation>
    <scope>NUCLEOTIDE SEQUENCE</scope>
</reference>
<feature type="compositionally biased region" description="Low complexity" evidence="1">
    <location>
        <begin position="198"/>
        <end position="214"/>
    </location>
</feature>